<name>A0A5J4KFU1_9CHLR</name>
<feature type="coiled-coil region" evidence="1">
    <location>
        <begin position="402"/>
        <end position="429"/>
    </location>
</feature>
<keyword evidence="1" id="KW-0175">Coiled coil</keyword>
<protein>
    <recommendedName>
        <fullName evidence="2">DZANK-type domain-containing protein</fullName>
    </recommendedName>
</protein>
<dbReference type="Gene3D" id="2.60.40.10">
    <property type="entry name" value="Immunoglobulins"/>
    <property type="match status" value="1"/>
</dbReference>
<dbReference type="RefSeq" id="WP_151754416.1">
    <property type="nucleotide sequence ID" value="NZ_BKZW01000001.1"/>
</dbReference>
<sequence length="995" mass="112791">MSTTQPTTNYFILLDINPDAPWNEADFEKRVREKRNQWTRKANGVGKSALIARQSLAQLKGYEMLKKPLEREKQAQAARIERASAQGEARSRLQKRLDFITPKGYIEPDEFATLIKDYPMLSEQDIRGMLSVPVKTSPSPATSTTSAIQPLEPSTFKKINESLSILNMSTLYEVLGLDRTISNEHLLQAAEKLYNDMAKRQPSSEVDAKKDLAGQARVIFKTAEMRRSYDESVHLSTLEEILKHLSESISHNMLKEVTPEQEQVFLEQARKAGWNEEVAREKLIERARKRGWFIHMPASKPQPQATKLLRCGRCKHMNEPNRKFCQSCNLELLTSCPSCGTTVQADGIYCGDCGFAIGNHYRVDDLLENFLHTQDLATAQSLLDEAATLWGPAKPDERVQKINAYQARLDKQRQEQQAFQQQLEKLIEDRQLFAAKRYLDSNHNQIAEAKSNQKRIDDGITQARNLLNTAQSTRDREEKANLYRMALRMCSDYAEARKLLSEMPPTPAAALQSRVNGTLVILTWNESPTQGVRYQIVCKAHKQPISPGDGTLLATVSATTYNDTRAEIGVPLYYAIFTECEGISASQPALLSTPIFLLQDIQDELIEVGNQHIILKWSAPTNVQTIIVIRKENLAPRTIDDGQRLMLSENSRLIDTNVLNGRTYYYKIFSQFSNQGQTLTSAGKVIQARPEAPPAVIMELDISNERQAQGYRVQLKWKAPSKGKVVILKSKRSTKMAAGEIISIEQLQHHGNILEGQGDSLSDEWSNQGIYYYTPVVSFGGMAYIGAEVHYACIDEVKNLRAENLGSALRLQWDWPPTCQEVTLAYTYDGWHGKMVFSRTITRAEYTNFGYFDIRGEEQQDYFIRITNTIRQDQQIISSAGAQIQARLANKLELSYEIKKALLGNKRTLHIYAPTPGTVPSLSLVVRRDRLPAKKTDGERLWRIQGPIHIKKGLSFPLPDRKYEAYTFCKLYAEEDSAYDNLKIQHPSDSKLRLD</sequence>
<gene>
    <name evidence="3" type="ORF">KDW_04170</name>
</gene>
<keyword evidence="4" id="KW-1185">Reference proteome</keyword>
<dbReference type="InterPro" id="IPR025874">
    <property type="entry name" value="DZR"/>
</dbReference>
<evidence type="ECO:0000313" key="4">
    <source>
        <dbReference type="Proteomes" id="UP000326912"/>
    </source>
</evidence>
<accession>A0A5J4KFU1</accession>
<dbReference type="Pfam" id="PF12773">
    <property type="entry name" value="DZR"/>
    <property type="match status" value="1"/>
</dbReference>
<evidence type="ECO:0000259" key="2">
    <source>
        <dbReference type="Pfam" id="PF12773"/>
    </source>
</evidence>
<proteinExistence type="predicted"/>
<comment type="caution">
    <text evidence="3">The sequence shown here is derived from an EMBL/GenBank/DDBJ whole genome shotgun (WGS) entry which is preliminary data.</text>
</comment>
<dbReference type="AlphaFoldDB" id="A0A5J4KFU1"/>
<dbReference type="InterPro" id="IPR013783">
    <property type="entry name" value="Ig-like_fold"/>
</dbReference>
<dbReference type="EMBL" id="BKZW01000001">
    <property type="protein sequence ID" value="GER86255.1"/>
    <property type="molecule type" value="Genomic_DNA"/>
</dbReference>
<reference evidence="3 4" key="1">
    <citation type="submission" date="2019-10" db="EMBL/GenBank/DDBJ databases">
        <title>Dictyobacter vulcani sp. nov., within the class Ktedonobacteria, isolated from soil of volcanic Mt. Zao.</title>
        <authorList>
            <person name="Zheng Y."/>
            <person name="Wang C.M."/>
            <person name="Sakai Y."/>
            <person name="Abe K."/>
            <person name="Yokota A."/>
            <person name="Yabe S."/>
        </authorList>
    </citation>
    <scope>NUCLEOTIDE SEQUENCE [LARGE SCALE GENOMIC DNA]</scope>
    <source>
        <strain evidence="3 4">W12</strain>
    </source>
</reference>
<feature type="domain" description="DZANK-type" evidence="2">
    <location>
        <begin position="311"/>
        <end position="354"/>
    </location>
</feature>
<evidence type="ECO:0000256" key="1">
    <source>
        <dbReference type="SAM" id="Coils"/>
    </source>
</evidence>
<organism evidence="3 4">
    <name type="scientific">Dictyobacter vulcani</name>
    <dbReference type="NCBI Taxonomy" id="2607529"/>
    <lineage>
        <taxon>Bacteria</taxon>
        <taxon>Bacillati</taxon>
        <taxon>Chloroflexota</taxon>
        <taxon>Ktedonobacteria</taxon>
        <taxon>Ktedonobacterales</taxon>
        <taxon>Dictyobacteraceae</taxon>
        <taxon>Dictyobacter</taxon>
    </lineage>
</organism>
<dbReference type="Proteomes" id="UP000326912">
    <property type="component" value="Unassembled WGS sequence"/>
</dbReference>
<evidence type="ECO:0000313" key="3">
    <source>
        <dbReference type="EMBL" id="GER86255.1"/>
    </source>
</evidence>